<dbReference type="SMART" id="SM00822">
    <property type="entry name" value="PKS_KR"/>
    <property type="match status" value="4"/>
</dbReference>
<dbReference type="SUPFAM" id="SSF52151">
    <property type="entry name" value="FabD/lysophospholipase-like"/>
    <property type="match status" value="4"/>
</dbReference>
<evidence type="ECO:0000256" key="5">
    <source>
        <dbReference type="ARBA" id="ARBA00022679"/>
    </source>
</evidence>
<comment type="caution">
    <text evidence="9">Lacks conserved residue(s) required for the propagation of feature annotation.</text>
</comment>
<evidence type="ECO:0000259" key="11">
    <source>
        <dbReference type="PROSITE" id="PS50075"/>
    </source>
</evidence>
<dbReference type="Pfam" id="PF22953">
    <property type="entry name" value="SpnB_Rossmann"/>
    <property type="match status" value="4"/>
</dbReference>
<feature type="region of interest" description="N-terminal hotdog fold" evidence="9">
    <location>
        <begin position="5884"/>
        <end position="6004"/>
    </location>
</feature>
<dbReference type="Pfam" id="PF00550">
    <property type="entry name" value="PP-binding"/>
    <property type="match status" value="4"/>
</dbReference>
<dbReference type="SMART" id="SM00823">
    <property type="entry name" value="PKS_PP"/>
    <property type="match status" value="4"/>
</dbReference>
<dbReference type="SMART" id="SM00826">
    <property type="entry name" value="PKS_DH"/>
    <property type="match status" value="4"/>
</dbReference>
<feature type="active site" description="Proton acceptor; for dehydratase activity" evidence="9">
    <location>
        <position position="2572"/>
    </location>
</feature>
<dbReference type="InterPro" id="IPR014043">
    <property type="entry name" value="Acyl_transferase_dom"/>
</dbReference>
<dbReference type="SUPFAM" id="SSF51735">
    <property type="entry name" value="NAD(P)-binding Rossmann-fold domains"/>
    <property type="match status" value="8"/>
</dbReference>
<dbReference type="InterPro" id="IPR036291">
    <property type="entry name" value="NAD(P)-bd_dom_sf"/>
</dbReference>
<dbReference type="FunFam" id="3.40.366.10:FF:000002">
    <property type="entry name" value="Probable polyketide synthase 2"/>
    <property type="match status" value="4"/>
</dbReference>
<dbReference type="InterPro" id="IPR015083">
    <property type="entry name" value="NorB/c/GfsB-D-like_docking"/>
</dbReference>
<dbReference type="FunFam" id="3.40.47.10:FF:000019">
    <property type="entry name" value="Polyketide synthase type I"/>
    <property type="match status" value="4"/>
</dbReference>
<keyword evidence="6" id="KW-0045">Antibiotic biosynthesis</keyword>
<dbReference type="RefSeq" id="WP_235960963.1">
    <property type="nucleotide sequence ID" value="NZ_WEGH01000007.1"/>
</dbReference>
<feature type="region of interest" description="C-terminal hotdog fold" evidence="9">
    <location>
        <begin position="6015"/>
        <end position="6149"/>
    </location>
</feature>
<feature type="region of interest" description="C-terminal hotdog fold" evidence="9">
    <location>
        <begin position="2677"/>
        <end position="2810"/>
    </location>
</feature>
<evidence type="ECO:0000256" key="6">
    <source>
        <dbReference type="ARBA" id="ARBA00023194"/>
    </source>
</evidence>
<dbReference type="Gene3D" id="3.40.366.10">
    <property type="entry name" value="Malonyl-Coenzyme A Acyl Carrier Protein, domain 2"/>
    <property type="match status" value="4"/>
</dbReference>
<dbReference type="GO" id="GO:0033068">
    <property type="term" value="P:macrolide biosynthetic process"/>
    <property type="evidence" value="ECO:0007669"/>
    <property type="project" value="UniProtKB-ARBA"/>
</dbReference>
<feature type="active site" description="Proton acceptor; for dehydratase activity" evidence="9">
    <location>
        <position position="5916"/>
    </location>
</feature>
<feature type="domain" description="Ketosynthase family 3 (KS3)" evidence="12">
    <location>
        <begin position="1667"/>
        <end position="2079"/>
    </location>
</feature>
<dbReference type="Pfam" id="PF00109">
    <property type="entry name" value="ketoacyl-synt"/>
    <property type="match status" value="4"/>
</dbReference>
<dbReference type="Gene3D" id="1.10.1200.10">
    <property type="entry name" value="ACP-like"/>
    <property type="match status" value="4"/>
</dbReference>
<proteinExistence type="predicted"/>
<feature type="domain" description="Ketosynthase family 3 (KS3)" evidence="12">
    <location>
        <begin position="3351"/>
        <end position="3763"/>
    </location>
</feature>
<dbReference type="InterPro" id="IPR042104">
    <property type="entry name" value="PKS_dehydratase_sf"/>
</dbReference>
<dbReference type="Gene3D" id="3.40.50.720">
    <property type="entry name" value="NAD(P)-binding Rossmann-like Domain"/>
    <property type="match status" value="4"/>
</dbReference>
<dbReference type="Pfam" id="PF08659">
    <property type="entry name" value="KR"/>
    <property type="match status" value="4"/>
</dbReference>
<feature type="domain" description="Carrier" evidence="11">
    <location>
        <begin position="3259"/>
        <end position="3334"/>
    </location>
</feature>
<feature type="region of interest" description="Disordered" evidence="10">
    <location>
        <begin position="1546"/>
        <end position="1565"/>
    </location>
</feature>
<dbReference type="InterPro" id="IPR016036">
    <property type="entry name" value="Malonyl_transacylase_ACP-bd"/>
</dbReference>
<evidence type="ECO:0000259" key="13">
    <source>
        <dbReference type="PROSITE" id="PS52019"/>
    </source>
</evidence>
<dbReference type="Pfam" id="PF02801">
    <property type="entry name" value="Ketoacyl-synt_C"/>
    <property type="match status" value="4"/>
</dbReference>
<dbReference type="InterPro" id="IPR018201">
    <property type="entry name" value="Ketoacyl_synth_AS"/>
</dbReference>
<keyword evidence="8 14" id="KW-0012">Acyltransferase</keyword>
<feature type="domain" description="Ketosynthase family 3 (KS3)" evidence="12">
    <location>
        <begin position="5015"/>
        <end position="5427"/>
    </location>
</feature>
<dbReference type="Pfam" id="PF00698">
    <property type="entry name" value="Acyl_transf_1"/>
    <property type="match status" value="4"/>
</dbReference>
<accession>A0A7K0C8F8</accession>
<dbReference type="CDD" id="cd00833">
    <property type="entry name" value="PKS"/>
    <property type="match status" value="4"/>
</dbReference>
<dbReference type="PROSITE" id="PS52004">
    <property type="entry name" value="KS3_2"/>
    <property type="match status" value="4"/>
</dbReference>
<feature type="region of interest" description="N-terminal hotdog fold" evidence="9">
    <location>
        <begin position="2540"/>
        <end position="2664"/>
    </location>
</feature>
<feature type="domain" description="Ketosynthase family 3 (KS3)" evidence="12">
    <location>
        <begin position="33"/>
        <end position="444"/>
    </location>
</feature>
<name>A0A7K0C8F8_9ACTN</name>
<dbReference type="InterPro" id="IPR049551">
    <property type="entry name" value="PKS_DH_C"/>
</dbReference>
<feature type="region of interest" description="N-terminal hotdog fold" evidence="9">
    <location>
        <begin position="4220"/>
        <end position="4343"/>
    </location>
</feature>
<dbReference type="PROSITE" id="PS52019">
    <property type="entry name" value="PKS_MFAS_DH"/>
    <property type="match status" value="4"/>
</dbReference>
<dbReference type="GO" id="GO:0031177">
    <property type="term" value="F:phosphopantetheine binding"/>
    <property type="evidence" value="ECO:0007669"/>
    <property type="project" value="InterPro"/>
</dbReference>
<dbReference type="InterPro" id="IPR049552">
    <property type="entry name" value="PKS_DH_N"/>
</dbReference>
<keyword evidence="5 14" id="KW-0808">Transferase</keyword>
<feature type="domain" description="PKS/mFAS DH" evidence="13">
    <location>
        <begin position="4220"/>
        <end position="4491"/>
    </location>
</feature>
<dbReference type="GO" id="GO:0004312">
    <property type="term" value="F:fatty acid synthase activity"/>
    <property type="evidence" value="ECO:0007669"/>
    <property type="project" value="TreeGrafter"/>
</dbReference>
<feature type="domain" description="Carrier" evidence="11">
    <location>
        <begin position="4923"/>
        <end position="4997"/>
    </location>
</feature>
<dbReference type="InterPro" id="IPR049900">
    <property type="entry name" value="PKS_mFAS_DH"/>
</dbReference>
<comment type="caution">
    <text evidence="14">The sequence shown here is derived from an EMBL/GenBank/DDBJ whole genome shotgun (WGS) entry which is preliminary data.</text>
</comment>
<dbReference type="InterPro" id="IPR009081">
    <property type="entry name" value="PP-bd_ACP"/>
</dbReference>
<dbReference type="InterPro" id="IPR020807">
    <property type="entry name" value="PKS_DH"/>
</dbReference>
<dbReference type="InterPro" id="IPR016039">
    <property type="entry name" value="Thiolase-like"/>
</dbReference>
<dbReference type="PANTHER" id="PTHR43775:SF51">
    <property type="entry name" value="INACTIVE PHENOLPHTHIOCEROL SYNTHESIS POLYKETIDE SYNTHASE TYPE I PKS1-RELATED"/>
    <property type="match status" value="1"/>
</dbReference>
<dbReference type="GO" id="GO:0004315">
    <property type="term" value="F:3-oxoacyl-[acyl-carrier-protein] synthase activity"/>
    <property type="evidence" value="ECO:0007669"/>
    <property type="project" value="InterPro"/>
</dbReference>
<sequence>MATDDRLRDYLKRATAELQITRRRLREVEEREHEPIAIVGMACRFPGGADSPAKLWDLVAGGVDAVGEFPADRGWDPGLYDPESSRPGTSYVREGGFLYDAGAFDAAHFGISPNEALITDPQQRLLLEVSWEALERAGIDPSALKGSPTGVFAGLVYHDYPDSTTTGALVSGRVAYSFGFEGPAITVDTACSSSLVALHWAVRSLRAGECSLALAGGVTVMATPGTFVEFSRQRGLAPDGRVKAFAAAADGTGWGEGVGMLVVERLSDARRLGHPVLAVVRGSAVNQDGASNGLTAPNGPSQRRVIRAALAGAGLSFADVDAVEAHGTGTTLGDPIEAQALLATYGQGRPDDAPLWLGSVKSNIGHAQAAAGVASVIKMVEALRNGVLPKTLHVDEPTPQADWTTGNVRLLTEARAWPEGERPRRAGVSSFGISGTNAHVIIEEAPAEEAPATAGPAGGALPWVVSGRTPETLAAQAGRLHAFLTERPGLDLSDVGFSLASGRAALEHRGVVVGEDRDGLLRGLAALAEGVPAANVVRGKADSAGRPAFLFSGQGSQRPGMGRELYEAFPVFAEAFDAVCAELDGLLERPLREVVWGDEEALNQTVHAQAGLFAFEVALYRLVESWGIRPDFVAGHSIGEIAAAHVAGVFSLADAARLVAARGRLMQALPSGGAMVAVQATEAEVLPLLAGEVGIAAVNGPASVVVSGEEAAVAKLVAVFTEQGRKSSRLKVSHAFHSPLMEPMLAEFRQVAEGLEFRAPRIPVVSNVTGGLLDAADADYWVRHVREAVRFADGIRYLEGEGVTRFLEIGPDGVLTGLAQQNVESEDAVLAASGRRDRAEPGTLLLAAGRLHASGVPVDWTAFYGGAGRRRVDLPTYAFDRENYWLAGPSAGGDPVSFGLGVPGHPLLGAAVMLAGTEGVVLTGRLSVDTHPWLAEHVIGGSIVFPGAGLVELAVRAGDEVGLPQVADLEVEAPLVLPARGGVAVQVVVGAGGTAGRTVEIYSRPGDDPDLPWTRHAAGTLTAAAPRAGEPAGAAWPPAGAEPLSVTGLYDDLAAAGLEYGPVFQGLRAAWRHGDTLLAEVELPASADADAFGLHPALLGAGLALAGDGTVLPAHWSGVELHASGARALRVLLTPRGEGELSLEALDPAGRPVVSVRALTLRAVSTAELAAARTGFHDALFAVDWVPVPAGAPVPGRVETARPADVHEALDALHAWSSGGRSDGAALLVVTSGAVARDGEDVADPSGAAVWGLVRSAQSEDPGRIVLADVDDPETAHLALAVAEPQVMIRDGVVHAPRLTRIPRGAAAEPDAITGVVLVTGAQDARTAALARHLVAGRGVRDLLLTAPGTDVLAGLAAELTALGARVETAACDTADRAALAALLDGRSLGAVVHTAHHLDDGVLSSLTPERVAAVLRADADPAWNLHELTLGMDLSAFVLLSSAAGVLGAPAQGAHAAAASCLDALAAHRRARGLPARSLAWGPWAGDPSGARHRIGGTLSTEEVLALFDTATGVDRPLLVPVRLDLAGLRAADVPDLLRDLVRGTGRRHAESGSGATSELREQLARRTEPERADLLLEIVRVQAAAVLGHAGTDGIDPARAFRDLGFDSLSAVEYRNVMTAATGLRLPATLVFDYPTPVVLAGFLADELLGAADDGPARTVARADDDPIVIVGMACRYPGGVASPEDLWRLVAEGGEGITGFPAGRSWDTDGIYDPEPGRPGKTYTREGGFLHDAGDFDAGFFGISPNEALVIDPQQRLLLEASWEALERAGIDPHSLKGGSAGVFAGLTYHDYAYNTNTGSIVAGRVSYALGLEGPALTVDTACSSSLVALHLAAQALRSGECSLALAGGVVVMATPDTFVEFSTQGNLAPDGRPKPFAAAADGTAWGEGVGVLVVERLSDARRLGHPVLAILRGSAVNQDGASNGLTAPNGPSQRRVIRAALANAGLTVADVDAVEAHGTGTTLGDPIEAQALLATYGQDRPEDSPLWLGSIKSNIGHTQAAAGVAGIIKMVQAMRHGVLPKTLHVDEPTHQVDWSMGNVRLLTEAREWPRDGRPRRAGISSFGISGTNAHVIIEQPVAEPVPEVSSTGAVPWPVSGKTPEALAAQARRLHAHVAADPDLDPASVGFSLAAGRAALEHRAVVVGEGRAELLDGLAVLADGGRSASAISGKAGAGRLAFVFSGQGSQRPGMGRELYEAFPVFAEAFEAVCAELDGLLERPLREVVWGDEEALNQTVYTQTGLFAFEVALYRLLESWGVRPDFVAGHSIGEIGAAHVAGLLPLRDAARLVAARGRLMQALPAGGAMAAIQAAEAEVLPLLTGEIGIAAVNGPDAVVVSGAEGAVAKIVEAFAERGRKTSRLKVSHAFHSPLMEPMLAEFRQVAEGLSYGQPTIRLVSTLTGGAASTEQLASADHWVRHVREAVRFADGVRALEAAGASRFLEIGPDGVLTAMAAASVESAKAVLVAASRKDRPEVRSLLSAVAGLHVNGVPVAWEAFFAGRDAHRVDLPTYPFERQTYWLPSGAGTGDLSAVGLSAPDHPLLGAAVTMAASGELVLTGRLTAGTHPWTADHAIDGTPVFPGAAFVDLAVRAGDEIGLSRIEELTLEAPLPLPERGGIVLQVLVGAPGADGRRPVEIHSRGEDAPDLPWVRHATGALGAVRAEADASGLAAWPPPGAEPVDLAGLYERFAEEGLDHGPVFRVLRAAWRSGEEVFAEAALPEGTAPGSYGLHPALLDGVLQSVALTGVGTAAVPVAWSGVELHAAGAAALRIRLRPIGDGLLEAAAADSAGRPVLSAGSLAAAPVAEVRDRLSRAPRHESLYRVRWVPVTAPETTGPAPVAWDEREAGADVPAAVVFASPPGTTGPEARAAAERAMAVVQEWLADDRHAAATLAVVTSGAVAVPAGDVTDLAGAAVAGLVRSAQMEEPGRVVLIDVEDPADLSAVPAALATGEPHLAVRGGRLHAPRMSRVAIDPDEPRPVTVFTGPVLITGALGALGGLLARHLVTVHGVRELLLTGRRGLATPGAADLAEELAGLGARVEVAACDVADGEAVAALLAGRRLGGVLHIAGVLDDGVLASLTPERLEAVMRPKTDAAWNLHELTRDMDLTAFVMFSSAAGVIGAPGQGNYAAANAYLDALAVHRRAAGLPAQALAWGLWDLDGGMAGALGGADRARHSRGGMLAMPPEQGLEVFDAAGRTGLPAVVPIRLDLAGLRAEEQLPEIFHALVPATRRRAADASAGSAALRSLLAGLPETEWSGALLAIVRRQAAAVLGYARGEDIEPDRAFRELGVDSLAAVELRNGVAEATGLRLPATLVFDYPTPAVLAGHLLDELAGAVDDGAVLPVAALDDDPIVIVGMACRYPGGVGSPEDLWRLVAEGREGIAGFPGDRGWDADRIYDPTETRPDTSYVDQGGFLYDAARFDAGFFGISPNEALLMDPQQRLLLEVSWEALERAGIDPATLRGSATGVFAGMTYHDYAHSSSTGALLAGRVSYTFGFEGPSIMIDTACSSSLVALHLAAQALRSGECSLALAGGVVVMSTPETFVEFSRQRGLARDGRVKAFAAGADGTAWGEGVGVLLVERLSDAVRNGHKVHAIVRGSAVNQDGASNGLTAPNGPSQRRVIRQALAVAGLTAAEVDAVDAHGTGTMLGDPIEAQALLATYGQDRPEGRPLWLGSVKSNIGHAQAAAGAASVIKMIEAMRHGVLPRTLNVDEPTPQVDWTAGDVRLLTEEHPWPETGRPRRAGVSSFGISGTNAHVIIEYVPGEEPAAPAAVPGGAVPWLVSGRTREALAAQAARLRSHVEERPDLDPADVAFSLATGRSVLEHRGVVVGVDREELLAGLAALAAGERSAAVFAGRAVLGRLAFLFSGQGSQRPGMGRELYEAFPVFAEAFDAVCAELDGLLERPLREVVWGDEEALNQTVFTQTGLFAFEVALYRLLESWGVRPDFVAGHSIGEIGAAHAAGILSLADACRLVAARGRLMQGLPSGGAMVAVEASEEEVLPLLTGGVGIAAVNGPASVVVSGEEAAVAEVVEVFSGRGRKSSRLKVSHAFHSPLMEPMLAEFRQVVEGLEFLAPRIPVVSNVSGGVADVASAEYWVRHVREAVRFADGIRYLEGEGVTRYLEIGPDGVLTGLAQQSVESTDAVLAATLRKGRPEARSVLAALARLHSVGVPVGWARMLAGTRVDLPTYAFDRQHYWLTDSAASGDPVSIGLDDAGHPLLGAAVALAGTGGVVLTGRLSAAAQPWLADHVVAGTVIFPGTGFVELAVRAGDQVGLPRIEELTLEAPLVLPERGGVAVQVVVGPQDGPHRTVEVFSRVDDAPDLPWTRHAAGSLTRGAAAPAAGTGPWPPAGAEPIPLGGLYPGLAEGGLAYGPVFQGLKAAWRSGGEIFAEAVLPDGAEADAFGLHPALLDAGLHAIALTAAERGEEPALPFAWSGIELHASGAAELRLRIRPLRDGVVALDAAGADGAPVASVSSLTVRPLAAAEEALSRPIVNEALFRLQWTPVPVTPAEITAAEWAGLPADGPVPAVVVARPADAAAALGIVQDWLGGDRYADATLVVATSGAMGPLGADPVDPAAAAVWGLVRSAQSEDPGRILLADLDGPAALAAAVAAAEPQVVVRDGTVLVPRLTRARPAGDPVDAPAFGTGPVLITGGLGTLGGLLARHLVTAHGARELVLVGRRGLKAPGAAELVAELTGLGAAVEAVACDAADRAALADLLEGRRLGAVIHAAGVLDDGVISSLTAERLERVLRPKAEAARNLHDLTLGMDLAAFVLFSSAAGVVGSPGQGSYAAANAYLDALAYHRRALGLPAQALAWGLWDTGTGMGADLSDADRQRTGTTGLTPEQGLALFDAAIGHAEPLLVPMRLDLRGQDTADVPAVLRGLVRGPSRRSAGARSAAASRFREQLTALPVQDREEALLDLVRDLAATILGHAGADAIEDRAFRDLGFDSLSAVELRNGLAEVTGLRLPATLVFDHPAPPVLARFLHDELLGSGAEEAVPVARAATSDEPIAIVGMACRYPGGVESPDDLWRLVSEGADGISAFPDDRGWNLERIYDPEGLRPETTYTDQGGFLYDAGDFDAGFFGISPNEALTIDPQQRLLLEASWEALERAGIDPTTLKGSSTGVFAGVMYHDYTFNNSTGAIVSGRIAYALGLEGPAISVDTACSSSLVALHLAAQALRAGECSLALAGGVTVMATPETFIEFSRQRGLARDGRCKSFAASTDGTGWGEGVGTLVVERLSDARRLGHPVLAILRGSAVNQDGASNGLTAPNGPSQRRVIRAALANAGLTVADVDAVEAHGTGTTLGDPIEAQALLATYGQDRPEDSPLWLGSIKSNIGHTQAAAGVAGIIKMVQAMRHGVLPKTLHVDEPTHQVDWTEGDVSLLTEARDWPVNGRPRRAGISSFGISGTNAHVIIEEAPEPAEPAPRPEPKAPVPLPVTAPDAAALRGQARRLRDFLADRPDLEPLDVAYSLGTLRAALEHRAIVVVADRAEALAGLTALADGVPAAGLTTGSAASGKLAFLFSGQGSQRPGMGRELYEAFPVFAEAFDAACAELDGLLERPLREVAWGDEEALNQTVYTQTGLFAFEVALYRLLESWGVRPDFVAGHSIGEIGAAHAAGILSLADAARLVAARGRLMQALPPGGAMIAIEATEEEVLPLLTGEVGIAAVNGPRSVVVSGEAVTTTKIAEIFSGQGRKTSRLRVSHAFHSPLMEPMLAEFRREAEALEYRPPAIPVVSNVTGGLLDAADADYWVRHVRAAVRFADGIRHLESAGVTRYLEIGPDGVLTGLAARSAASEKALTAAALRGDRPEARTLLTAIAGLHVNGVGLAWERLLADGRRVDLPTYAFQRERFWIESSYGTGADTAGLEAVTHPLLGASMVLPATDGLVLTGRLSVADQPWLADHAVGGTLLFPGAGLVELAVRAGDEIGLSRVEELTLEAPLVLPERSAVPIRVTVGGDDGTGRRTVSVHSRSGRTWIRHAEGLLTAAAERPSGLTQWPPAGARPIPLDGLYADLAEGGLEYGPVFRGLRAAWSAGADVYAEVALPADTDATGFGLHPALLDAALHAIALSSGGDEAALPFAWTGVELHATGANALRLRVSPAGDGGFSLSAADASGHPVASVGSLVLRPLPADALAAAAPVHDGLFQVDWIPVPAVPADAEAVDWSEIPADGPVPAVVVARPADAAAALGIVQDWLGGDRFADATLVIATSGAMGLPGEDVSDLPGAAVWGLVRSAQSEDPGRIVLADLDEDAALPLALAANGSQVVVRDGTAYVPRLARLTDGAADHVLVADGPVLITGGLGALGRLLARHLVTAHGVRELLLTGRRGPEAPGAAELVAELTGLGAVVEVVACDVADRAAVEELLDGRRLGAVVHAAGVLDDGVVSALTADRLARVLRPKAEAAWNLHELTLGMDLAAFVLFSSAAGVMGAPGQAAYAAANVSLDALAAHRRARGLPAQSLAWGLWEDGMGAGLDGADRTRLSRGGVVPISPAEGLGLFDTALALGTPLLVPMPLDLTGLTAAEAPEILRGLVRGPSRRTAHADSGAGEAFQRKLAALSPADRDDLVLDTVRTQAAVALGHTRADTIEPERAFRDLGFDSLAAVELRNSLGAIVGRRLPATMVFDHPSARELADHLLEVLVPAEADGTGEEAAVRVALRDIPLHRLRDAGLLDSLLELAGLGTGRPDGHPAEAEADDVSIDTMDTEDLINMALDGSGLDDLMREA</sequence>
<dbReference type="InterPro" id="IPR020806">
    <property type="entry name" value="PKS_PP-bd"/>
</dbReference>
<dbReference type="InterPro" id="IPR032821">
    <property type="entry name" value="PKS_assoc"/>
</dbReference>
<dbReference type="InterPro" id="IPR020841">
    <property type="entry name" value="PKS_Beta-ketoAc_synthase_dom"/>
</dbReference>
<feature type="active site" description="Proton acceptor; for dehydratase activity" evidence="9">
    <location>
        <position position="4252"/>
    </location>
</feature>
<evidence type="ECO:0000259" key="12">
    <source>
        <dbReference type="PROSITE" id="PS52004"/>
    </source>
</evidence>
<evidence type="ECO:0000256" key="4">
    <source>
        <dbReference type="ARBA" id="ARBA00022553"/>
    </source>
</evidence>
<dbReference type="PROSITE" id="PS50075">
    <property type="entry name" value="CARRIER"/>
    <property type="match status" value="4"/>
</dbReference>
<feature type="region of interest" description="C-terminal hotdog fold" evidence="9">
    <location>
        <begin position="4355"/>
        <end position="4491"/>
    </location>
</feature>
<dbReference type="PROSITE" id="PS00606">
    <property type="entry name" value="KS3_1"/>
    <property type="match status" value="4"/>
</dbReference>
<dbReference type="InterPro" id="IPR055123">
    <property type="entry name" value="SpnB-like_Rossmann"/>
</dbReference>
<evidence type="ECO:0000256" key="8">
    <source>
        <dbReference type="ARBA" id="ARBA00023315"/>
    </source>
</evidence>
<feature type="domain" description="PKS/mFAS DH" evidence="13">
    <location>
        <begin position="2540"/>
        <end position="2810"/>
    </location>
</feature>
<comment type="cofactor">
    <cofactor evidence="1">
        <name>pantetheine 4'-phosphate</name>
        <dbReference type="ChEBI" id="CHEBI:47942"/>
    </cofactor>
</comment>
<evidence type="ECO:0000256" key="7">
    <source>
        <dbReference type="ARBA" id="ARBA00023268"/>
    </source>
</evidence>
<organism evidence="14 15">
    <name type="scientific">Actinomadura macrotermitis</name>
    <dbReference type="NCBI Taxonomy" id="2585200"/>
    <lineage>
        <taxon>Bacteria</taxon>
        <taxon>Bacillati</taxon>
        <taxon>Actinomycetota</taxon>
        <taxon>Actinomycetes</taxon>
        <taxon>Streptosporangiales</taxon>
        <taxon>Thermomonosporaceae</taxon>
        <taxon>Actinomadura</taxon>
    </lineage>
</organism>
<feature type="domain" description="Carrier" evidence="11">
    <location>
        <begin position="1575"/>
        <end position="1650"/>
    </location>
</feature>
<dbReference type="SMART" id="SM00825">
    <property type="entry name" value="PKS_KS"/>
    <property type="match status" value="4"/>
</dbReference>
<feature type="active site" description="Proton donor; for dehydratase activity" evidence="9">
    <location>
        <position position="4414"/>
    </location>
</feature>
<dbReference type="Pfam" id="PF16197">
    <property type="entry name" value="KAsynt_C_assoc"/>
    <property type="match status" value="4"/>
</dbReference>
<dbReference type="Pfam" id="PF08990">
    <property type="entry name" value="Docking"/>
    <property type="match status" value="1"/>
</dbReference>
<dbReference type="InterPro" id="IPR050091">
    <property type="entry name" value="PKS_NRPS_Biosynth_Enz"/>
</dbReference>
<keyword evidence="7" id="KW-0511">Multifunctional enzyme</keyword>
<feature type="region of interest" description="C-terminal hotdog fold" evidence="9">
    <location>
        <begin position="1041"/>
        <end position="1212"/>
    </location>
</feature>
<feature type="domain" description="PKS/mFAS DH" evidence="13">
    <location>
        <begin position="905"/>
        <end position="1212"/>
    </location>
</feature>
<dbReference type="Pfam" id="PF14765">
    <property type="entry name" value="PS-DH"/>
    <property type="match status" value="4"/>
</dbReference>
<reference evidence="14 15" key="1">
    <citation type="submission" date="2019-10" db="EMBL/GenBank/DDBJ databases">
        <title>Actinomadura rubteroloni sp. nov. and Actinomadura macrotermitis sp. nov., isolated from the gut of fungus growing-termite Macrotermes natalensis.</title>
        <authorList>
            <person name="Benndorf R."/>
            <person name="Martin K."/>
            <person name="Kuefner M."/>
            <person name="De Beer W."/>
            <person name="Kaster A.-K."/>
            <person name="Vollmers J."/>
            <person name="Poulsen M."/>
            <person name="Beemelmanns C."/>
        </authorList>
    </citation>
    <scope>NUCLEOTIDE SEQUENCE [LARGE SCALE GENOMIC DNA]</scope>
    <source>
        <strain evidence="14 15">RB68</strain>
    </source>
</reference>
<dbReference type="InterPro" id="IPR014031">
    <property type="entry name" value="Ketoacyl_synth_C"/>
</dbReference>
<dbReference type="EMBL" id="WEGH01000007">
    <property type="protein sequence ID" value="MQY09718.1"/>
    <property type="molecule type" value="Genomic_DNA"/>
</dbReference>
<feature type="active site" description="Proton donor; for dehydratase activity" evidence="9">
    <location>
        <position position="6074"/>
    </location>
</feature>
<dbReference type="InterPro" id="IPR036299">
    <property type="entry name" value="Polyketide_synth_docking_sf"/>
</dbReference>
<dbReference type="SMART" id="SM00827">
    <property type="entry name" value="PKS_AT"/>
    <property type="match status" value="4"/>
</dbReference>
<evidence type="ECO:0000256" key="3">
    <source>
        <dbReference type="ARBA" id="ARBA00022450"/>
    </source>
</evidence>
<dbReference type="PANTHER" id="PTHR43775">
    <property type="entry name" value="FATTY ACID SYNTHASE"/>
    <property type="match status" value="1"/>
</dbReference>
<dbReference type="GO" id="GO:0003988">
    <property type="term" value="F:acetyl-CoA C-acyltransferase activity"/>
    <property type="evidence" value="ECO:0007669"/>
    <property type="project" value="UniProtKB-EC"/>
</dbReference>
<gene>
    <name evidence="14" type="primary">fadA_3</name>
    <name evidence="14" type="ORF">ACRB68_78470</name>
</gene>
<dbReference type="Gene3D" id="3.30.70.3290">
    <property type="match status" value="4"/>
</dbReference>
<dbReference type="Proteomes" id="UP000487268">
    <property type="component" value="Unassembled WGS sequence"/>
</dbReference>
<feature type="domain" description="PKS/mFAS DH" evidence="13">
    <location>
        <begin position="5884"/>
        <end position="6149"/>
    </location>
</feature>
<evidence type="ECO:0000313" key="15">
    <source>
        <dbReference type="Proteomes" id="UP000487268"/>
    </source>
</evidence>
<dbReference type="InterPro" id="IPR006162">
    <property type="entry name" value="Ppantetheine_attach_site"/>
</dbReference>
<evidence type="ECO:0000256" key="1">
    <source>
        <dbReference type="ARBA" id="ARBA00001957"/>
    </source>
</evidence>
<feature type="region of interest" description="N-terminal hotdog fold" evidence="9">
    <location>
        <begin position="905"/>
        <end position="1028"/>
    </location>
</feature>
<evidence type="ECO:0000313" key="14">
    <source>
        <dbReference type="EMBL" id="MQY09718.1"/>
    </source>
</evidence>
<dbReference type="Gene3D" id="3.10.129.110">
    <property type="entry name" value="Polyketide synthase dehydratase"/>
    <property type="match status" value="4"/>
</dbReference>
<feature type="domain" description="Carrier" evidence="11">
    <location>
        <begin position="6579"/>
        <end position="6654"/>
    </location>
</feature>
<dbReference type="SUPFAM" id="SSF55048">
    <property type="entry name" value="Probable ACP-binding domain of malonyl-CoA ACP transacylase"/>
    <property type="match status" value="4"/>
</dbReference>
<evidence type="ECO:0000256" key="9">
    <source>
        <dbReference type="PROSITE-ProRule" id="PRU01363"/>
    </source>
</evidence>
<dbReference type="SMART" id="SM01294">
    <property type="entry name" value="PKS_PP_betabranch"/>
    <property type="match status" value="4"/>
</dbReference>
<dbReference type="SUPFAM" id="SSF101173">
    <property type="entry name" value="Docking domain B of the erythromycin polyketide synthase (DEBS)"/>
    <property type="match status" value="1"/>
</dbReference>
<feature type="active site" description="Proton donor; for dehydratase activity" evidence="9">
    <location>
        <position position="2736"/>
    </location>
</feature>
<evidence type="ECO:0000256" key="10">
    <source>
        <dbReference type="SAM" id="MobiDB-lite"/>
    </source>
</evidence>
<dbReference type="FunFam" id="1.10.1200.10:FF:000007">
    <property type="entry name" value="Probable polyketide synthase pks17"/>
    <property type="match status" value="4"/>
</dbReference>
<dbReference type="InterPro" id="IPR057326">
    <property type="entry name" value="KR_dom"/>
</dbReference>
<keyword evidence="3" id="KW-0596">Phosphopantetheine</keyword>
<dbReference type="GO" id="GO:0006633">
    <property type="term" value="P:fatty acid biosynthetic process"/>
    <property type="evidence" value="ECO:0007669"/>
    <property type="project" value="InterPro"/>
</dbReference>
<keyword evidence="4" id="KW-0597">Phosphoprotein</keyword>
<dbReference type="PROSITE" id="PS00012">
    <property type="entry name" value="PHOSPHOPANTETHEINE"/>
    <property type="match status" value="3"/>
</dbReference>
<dbReference type="InterPro" id="IPR016035">
    <property type="entry name" value="Acyl_Trfase/lysoPLipase"/>
</dbReference>
<dbReference type="InterPro" id="IPR036736">
    <property type="entry name" value="ACP-like_sf"/>
</dbReference>
<dbReference type="InterPro" id="IPR013968">
    <property type="entry name" value="PKS_KR"/>
</dbReference>
<dbReference type="SUPFAM" id="SSF47336">
    <property type="entry name" value="ACP-like"/>
    <property type="match status" value="4"/>
</dbReference>
<dbReference type="Gene3D" id="3.40.47.10">
    <property type="match status" value="4"/>
</dbReference>
<dbReference type="InterPro" id="IPR001227">
    <property type="entry name" value="Ac_transferase_dom_sf"/>
</dbReference>
<dbReference type="Pfam" id="PF21089">
    <property type="entry name" value="PKS_DH_N"/>
    <property type="match status" value="4"/>
</dbReference>
<comment type="pathway">
    <text evidence="2">Antibiotic biosynthesis.</text>
</comment>
<dbReference type="CDD" id="cd08956">
    <property type="entry name" value="KR_3_FAS_SDR_x"/>
    <property type="match status" value="4"/>
</dbReference>
<keyword evidence="15" id="KW-1185">Reference proteome</keyword>
<dbReference type="InterPro" id="IPR014030">
    <property type="entry name" value="Ketoacyl_synth_N"/>
</dbReference>
<dbReference type="EC" id="2.3.1.16" evidence="14"/>
<protein>
    <submittedName>
        <fullName evidence="14">3-ketoacyl-CoA thiolase</fullName>
        <ecNumber evidence="14">2.3.1.16</ecNumber>
    </submittedName>
</protein>
<dbReference type="SUPFAM" id="SSF53901">
    <property type="entry name" value="Thiolase-like"/>
    <property type="match status" value="4"/>
</dbReference>
<evidence type="ECO:0000256" key="2">
    <source>
        <dbReference type="ARBA" id="ARBA00004792"/>
    </source>
</evidence>